<reference evidence="2 3" key="1">
    <citation type="submission" date="2017-12" db="EMBL/GenBank/DDBJ databases">
        <title>Comparative genomics of Botrytis spp.</title>
        <authorList>
            <person name="Valero-Jimenez C.A."/>
            <person name="Tapia P."/>
            <person name="Veloso J."/>
            <person name="Silva-Moreno E."/>
            <person name="Staats M."/>
            <person name="Valdes J.H."/>
            <person name="Van Kan J.A.L."/>
        </authorList>
    </citation>
    <scope>NUCLEOTIDE SEQUENCE [LARGE SCALE GENOMIC DNA]</scope>
    <source>
        <strain evidence="2 3">Bt9001</strain>
    </source>
</reference>
<feature type="region of interest" description="Disordered" evidence="1">
    <location>
        <begin position="1"/>
        <end position="35"/>
    </location>
</feature>
<gene>
    <name evidence="2" type="ORF">BTUL_0064g00290</name>
</gene>
<comment type="caution">
    <text evidence="2">The sequence shown here is derived from an EMBL/GenBank/DDBJ whole genome shotgun (WGS) entry which is preliminary data.</text>
</comment>
<dbReference type="Proteomes" id="UP000297777">
    <property type="component" value="Unassembled WGS sequence"/>
</dbReference>
<evidence type="ECO:0000313" key="2">
    <source>
        <dbReference type="EMBL" id="TGO13728.1"/>
    </source>
</evidence>
<sequence length="242" mass="27259">MDNTINSLPESNSEQNHGLVFPKRKRSKATEAGGDRTRVRLDANSQDTSKRICNSAPITTGPKVVISAKNDIHVQPNSPLSSLINEFESITDRFIDFTKKQDDLSDMSEDDETTQLNALLGTITECERFLASVKKNAVAYRDSTTELRAKLRVAKTESNESAAAFTGEIRYLKKDIRARDDEIARLRGVTDRLSRHKDQNAKLVLRNSKLGSKMQIQSAKLKELEDWRTQMRRMLSEGDAES</sequence>
<dbReference type="AlphaFoldDB" id="A0A4Z1ERW8"/>
<name>A0A4Z1ERW8_9HELO</name>
<dbReference type="OrthoDB" id="3551852at2759"/>
<keyword evidence="3" id="KW-1185">Reference proteome</keyword>
<dbReference type="EMBL" id="PQXH01000064">
    <property type="protein sequence ID" value="TGO13728.1"/>
    <property type="molecule type" value="Genomic_DNA"/>
</dbReference>
<proteinExistence type="predicted"/>
<organism evidence="2 3">
    <name type="scientific">Botrytis tulipae</name>
    <dbReference type="NCBI Taxonomy" id="87230"/>
    <lineage>
        <taxon>Eukaryota</taxon>
        <taxon>Fungi</taxon>
        <taxon>Dikarya</taxon>
        <taxon>Ascomycota</taxon>
        <taxon>Pezizomycotina</taxon>
        <taxon>Leotiomycetes</taxon>
        <taxon>Helotiales</taxon>
        <taxon>Sclerotiniaceae</taxon>
        <taxon>Botrytis</taxon>
    </lineage>
</organism>
<evidence type="ECO:0000256" key="1">
    <source>
        <dbReference type="SAM" id="MobiDB-lite"/>
    </source>
</evidence>
<accession>A0A4Z1ERW8</accession>
<protein>
    <submittedName>
        <fullName evidence="2">Uncharacterized protein</fullName>
    </submittedName>
</protein>
<feature type="compositionally biased region" description="Polar residues" evidence="1">
    <location>
        <begin position="1"/>
        <end position="16"/>
    </location>
</feature>
<evidence type="ECO:0000313" key="3">
    <source>
        <dbReference type="Proteomes" id="UP000297777"/>
    </source>
</evidence>